<feature type="signal peptide" evidence="1">
    <location>
        <begin position="1"/>
        <end position="27"/>
    </location>
</feature>
<evidence type="ECO:0000313" key="3">
    <source>
        <dbReference type="Proteomes" id="UP000430079"/>
    </source>
</evidence>
<feature type="chain" id="PRO_5024982554" evidence="1">
    <location>
        <begin position="28"/>
        <end position="118"/>
    </location>
</feature>
<name>A0A640SWH2_9ACTN</name>
<keyword evidence="3" id="KW-1185">Reference proteome</keyword>
<dbReference type="Proteomes" id="UP000430079">
    <property type="component" value="Unassembled WGS sequence"/>
</dbReference>
<reference evidence="2 3" key="1">
    <citation type="submission" date="2019-12" db="EMBL/GenBank/DDBJ databases">
        <title>Whole genome shotgun sequence of Streptomyces hygroscopicus subsp. glebosus NBRC 13786.</title>
        <authorList>
            <person name="Ichikawa N."/>
            <person name="Kimura A."/>
            <person name="Kitahashi Y."/>
            <person name="Komaki H."/>
            <person name="Tamura T."/>
        </authorList>
    </citation>
    <scope>NUCLEOTIDE SEQUENCE [LARGE SCALE GENOMIC DNA]</scope>
    <source>
        <strain evidence="2 3">NBRC 13786</strain>
    </source>
</reference>
<organism evidence="2 3">
    <name type="scientific">Streptomyces glebosus</name>
    <dbReference type="NCBI Taxonomy" id="249580"/>
    <lineage>
        <taxon>Bacteria</taxon>
        <taxon>Bacillati</taxon>
        <taxon>Actinomycetota</taxon>
        <taxon>Actinomycetes</taxon>
        <taxon>Kitasatosporales</taxon>
        <taxon>Streptomycetaceae</taxon>
        <taxon>Streptomyces</taxon>
    </lineage>
</organism>
<comment type="caution">
    <text evidence="2">The sequence shown here is derived from an EMBL/GenBank/DDBJ whole genome shotgun (WGS) entry which is preliminary data.</text>
</comment>
<proteinExistence type="predicted"/>
<dbReference type="EMBL" id="BLIO01000001">
    <property type="protein sequence ID" value="GFE15757.1"/>
    <property type="molecule type" value="Genomic_DNA"/>
</dbReference>
<accession>A0A640SWH2</accession>
<protein>
    <submittedName>
        <fullName evidence="2">Uncharacterized protein</fullName>
    </submittedName>
</protein>
<keyword evidence="1" id="KW-0732">Signal</keyword>
<gene>
    <name evidence="2" type="ORF">Sgleb_38040</name>
</gene>
<sequence length="118" mass="12762">MRKTMKKTIVGLVVAGAALVGASPASAAFESYSPSAKAGSWTQKNDSQVAAKIHKLATKAHADYYRTTDPGSYYTLWNKKATLGSVTYSGVGGRVTDLRTCNWVPDNDDECSRWEIRG</sequence>
<evidence type="ECO:0000313" key="2">
    <source>
        <dbReference type="EMBL" id="GFE15757.1"/>
    </source>
</evidence>
<evidence type="ECO:0000256" key="1">
    <source>
        <dbReference type="SAM" id="SignalP"/>
    </source>
</evidence>
<dbReference type="AlphaFoldDB" id="A0A640SWH2"/>